<dbReference type="GO" id="GO:0006352">
    <property type="term" value="P:DNA-templated transcription initiation"/>
    <property type="evidence" value="ECO:0007669"/>
    <property type="project" value="InterPro"/>
</dbReference>
<accession>G4CWI6</accession>
<dbReference type="Pfam" id="PF02467">
    <property type="entry name" value="Whib"/>
    <property type="match status" value="1"/>
</dbReference>
<dbReference type="InterPro" id="IPR007630">
    <property type="entry name" value="RNA_pol_sigma70_r4"/>
</dbReference>
<evidence type="ECO:0000313" key="3">
    <source>
        <dbReference type="EMBL" id="EGY78310.1"/>
    </source>
</evidence>
<reference evidence="3 4" key="1">
    <citation type="submission" date="2011-06" db="EMBL/GenBank/DDBJ databases">
        <authorList>
            <person name="Muzny D."/>
            <person name="Qin X."/>
            <person name="Deng J."/>
            <person name="Jiang H."/>
            <person name="Liu Y."/>
            <person name="Qu J."/>
            <person name="Song X.-Z."/>
            <person name="Zhang L."/>
            <person name="Thornton R."/>
            <person name="Coyle M."/>
            <person name="Francisco L."/>
            <person name="Jackson L."/>
            <person name="Javaid M."/>
            <person name="Korchina V."/>
            <person name="Kovar C."/>
            <person name="Mata R."/>
            <person name="Mathew T."/>
            <person name="Ngo R."/>
            <person name="Nguyen L."/>
            <person name="Nguyen N."/>
            <person name="Okwuonu G."/>
            <person name="Ongeri F."/>
            <person name="Pham C."/>
            <person name="Simmons D."/>
            <person name="Wilczek-Boney K."/>
            <person name="Hale W."/>
            <person name="Jakkamsetti A."/>
            <person name="Pham P."/>
            <person name="Ruth R."/>
            <person name="San Lucas F."/>
            <person name="Warren J."/>
            <person name="Zhang J."/>
            <person name="Zhao Z."/>
            <person name="Zhou C."/>
            <person name="Zhu D."/>
            <person name="Lee S."/>
            <person name="Bess C."/>
            <person name="Blankenburg K."/>
            <person name="Forbes L."/>
            <person name="Fu Q."/>
            <person name="Gubbala S."/>
            <person name="Hirani K."/>
            <person name="Jayaseelan J.C."/>
            <person name="Lara F."/>
            <person name="Munidasa M."/>
            <person name="Palculict T."/>
            <person name="Patil S."/>
            <person name="Pu L.-L."/>
            <person name="Saada N."/>
            <person name="Tang L."/>
            <person name="Weissenberger G."/>
            <person name="Zhu Y."/>
            <person name="Hemphill L."/>
            <person name="Shang Y."/>
            <person name="Youmans B."/>
            <person name="Ayvaz T."/>
            <person name="Ross M."/>
            <person name="Santibanez J."/>
            <person name="Aqrawi P."/>
            <person name="Gross S."/>
            <person name="Joshi V."/>
            <person name="Fowler G."/>
            <person name="Nazareth L."/>
            <person name="Reid J."/>
            <person name="Worley K."/>
            <person name="Petrosino J."/>
            <person name="Highlander S."/>
            <person name="Gibbs R."/>
        </authorList>
    </citation>
    <scope>NUCLEOTIDE SEQUENCE [LARGE SCALE GENOMIC DNA]</scope>
    <source>
        <strain evidence="3 4">ATCC 25577</strain>
    </source>
</reference>
<protein>
    <submittedName>
        <fullName evidence="3">Transcription regulator WhiB superfamily protein</fullName>
    </submittedName>
</protein>
<dbReference type="Proteomes" id="UP000005332">
    <property type="component" value="Unassembled WGS sequence"/>
</dbReference>
<feature type="domain" description="4Fe-4S Wbl-type" evidence="2">
    <location>
        <begin position="37"/>
        <end position="98"/>
    </location>
</feature>
<dbReference type="PROSITE" id="PS51674">
    <property type="entry name" value="4FE4S_WBL"/>
    <property type="match status" value="1"/>
</dbReference>
<dbReference type="Gene3D" id="1.10.10.10">
    <property type="entry name" value="Winged helix-like DNA-binding domain superfamily/Winged helix DNA-binding domain"/>
    <property type="match status" value="1"/>
</dbReference>
<comment type="caution">
    <text evidence="3">The sequence shown here is derived from an EMBL/GenBank/DDBJ whole genome shotgun (WGS) entry which is preliminary data.</text>
</comment>
<gene>
    <name evidence="3" type="ORF">HMPREF9153_0893</name>
</gene>
<evidence type="ECO:0000313" key="4">
    <source>
        <dbReference type="Proteomes" id="UP000005332"/>
    </source>
</evidence>
<evidence type="ECO:0000256" key="1">
    <source>
        <dbReference type="SAM" id="MobiDB-lite"/>
    </source>
</evidence>
<proteinExistence type="predicted"/>
<sequence length="203" mass="22076">MTLKHAALAHWKGAIVNRTNDCALPSCANLRTVFQHPLLEGDSTAATPDEQRLERTLQARARAACSVCPLFEQCLENAILDHDVAGFAAGTTPRQRSRIRSCLGVRVRPDDFESFAGVIARGHQVATQDVVSLRQAHPGQPLSFIADRLGCSLSTVKRHLRRARDTSSAPRRKTPAKAKTTSLAAAYESVTGRPYPSRARLAA</sequence>
<name>G4CWI6_9ACTN</name>
<dbReference type="InterPro" id="IPR036388">
    <property type="entry name" value="WH-like_DNA-bd_sf"/>
</dbReference>
<dbReference type="PATRIC" id="fig|997355.3.peg.871"/>
<feature type="region of interest" description="Disordered" evidence="1">
    <location>
        <begin position="160"/>
        <end position="203"/>
    </location>
</feature>
<organism evidence="3 4">
    <name type="scientific">Cutibacterium avidum ATCC 25577</name>
    <dbReference type="NCBI Taxonomy" id="997355"/>
    <lineage>
        <taxon>Bacteria</taxon>
        <taxon>Bacillati</taxon>
        <taxon>Actinomycetota</taxon>
        <taxon>Actinomycetes</taxon>
        <taxon>Propionibacteriales</taxon>
        <taxon>Propionibacteriaceae</taxon>
        <taxon>Cutibacterium</taxon>
    </lineage>
</organism>
<evidence type="ECO:0000259" key="2">
    <source>
        <dbReference type="PROSITE" id="PS51674"/>
    </source>
</evidence>
<dbReference type="InterPro" id="IPR034768">
    <property type="entry name" value="4FE4S_WBL"/>
</dbReference>
<dbReference type="GO" id="GO:0003700">
    <property type="term" value="F:DNA-binding transcription factor activity"/>
    <property type="evidence" value="ECO:0007669"/>
    <property type="project" value="InterPro"/>
</dbReference>
<dbReference type="Pfam" id="PF04545">
    <property type="entry name" value="Sigma70_r4"/>
    <property type="match status" value="1"/>
</dbReference>
<keyword evidence="4" id="KW-1185">Reference proteome</keyword>
<dbReference type="EMBL" id="AGBA01000009">
    <property type="protein sequence ID" value="EGY78310.1"/>
    <property type="molecule type" value="Genomic_DNA"/>
</dbReference>
<dbReference type="HOGENOM" id="CLU_102145_1_0_11"/>
<dbReference type="AlphaFoldDB" id="G4CWI6"/>